<keyword evidence="1" id="KW-0472">Membrane</keyword>
<dbReference type="Gene3D" id="1.20.1250.20">
    <property type="entry name" value="MFS general substrate transporter like domains"/>
    <property type="match status" value="1"/>
</dbReference>
<dbReference type="Proteomes" id="UP001626550">
    <property type="component" value="Unassembled WGS sequence"/>
</dbReference>
<proteinExistence type="predicted"/>
<keyword evidence="1" id="KW-0812">Transmembrane</keyword>
<feature type="transmembrane region" description="Helical" evidence="1">
    <location>
        <begin position="95"/>
        <end position="116"/>
    </location>
</feature>
<evidence type="ECO:0000313" key="3">
    <source>
        <dbReference type="Proteomes" id="UP001626550"/>
    </source>
</evidence>
<keyword evidence="3" id="KW-1185">Reference proteome</keyword>
<organism evidence="2 3">
    <name type="scientific">Cichlidogyrus casuarinus</name>
    <dbReference type="NCBI Taxonomy" id="1844966"/>
    <lineage>
        <taxon>Eukaryota</taxon>
        <taxon>Metazoa</taxon>
        <taxon>Spiralia</taxon>
        <taxon>Lophotrochozoa</taxon>
        <taxon>Platyhelminthes</taxon>
        <taxon>Monogenea</taxon>
        <taxon>Monopisthocotylea</taxon>
        <taxon>Dactylogyridea</taxon>
        <taxon>Ancyrocephalidae</taxon>
        <taxon>Cichlidogyrus</taxon>
    </lineage>
</organism>
<gene>
    <name evidence="2" type="ORF">Ciccas_002976</name>
</gene>
<feature type="transmembrane region" description="Helical" evidence="1">
    <location>
        <begin position="54"/>
        <end position="75"/>
    </location>
</feature>
<evidence type="ECO:0000313" key="2">
    <source>
        <dbReference type="EMBL" id="KAL3318355.1"/>
    </source>
</evidence>
<name>A0ABD2QFN9_9PLAT</name>
<comment type="caution">
    <text evidence="2">The sequence shown here is derived from an EMBL/GenBank/DDBJ whole genome shotgun (WGS) entry which is preliminary data.</text>
</comment>
<dbReference type="InterPro" id="IPR036259">
    <property type="entry name" value="MFS_trans_sf"/>
</dbReference>
<sequence>MLFSCASERSTQASNFTEVYTVKYLYQLWKTRKMVHPEQHREIDIKSSPAQWKYFFSFVLLALPLSTGFMLIRLVDSEWILQSSQMKSRITPSLYIAPEQMAIFCHVFAMVILILVPKLEYILGKINMPKKIAIYLE</sequence>
<dbReference type="AlphaFoldDB" id="A0ABD2QFN9"/>
<protein>
    <submittedName>
        <fullName evidence="2">Uncharacterized protein</fullName>
    </submittedName>
</protein>
<reference evidence="2 3" key="1">
    <citation type="submission" date="2024-11" db="EMBL/GenBank/DDBJ databases">
        <title>Adaptive evolution of stress response genes in parasites aligns with host niche diversity.</title>
        <authorList>
            <person name="Hahn C."/>
            <person name="Resl P."/>
        </authorList>
    </citation>
    <scope>NUCLEOTIDE SEQUENCE [LARGE SCALE GENOMIC DNA]</scope>
    <source>
        <strain evidence="2">EGGRZ-B1_66</strain>
        <tissue evidence="2">Body</tissue>
    </source>
</reference>
<dbReference type="EMBL" id="JBJKFK010000254">
    <property type="protein sequence ID" value="KAL3318355.1"/>
    <property type="molecule type" value="Genomic_DNA"/>
</dbReference>
<keyword evidence="1" id="KW-1133">Transmembrane helix</keyword>
<evidence type="ECO:0000256" key="1">
    <source>
        <dbReference type="SAM" id="Phobius"/>
    </source>
</evidence>
<accession>A0ABD2QFN9</accession>